<accession>A0ABN9BMT7</accession>
<proteinExistence type="predicted"/>
<evidence type="ECO:0000256" key="1">
    <source>
        <dbReference type="SAM" id="MobiDB-lite"/>
    </source>
</evidence>
<dbReference type="Proteomes" id="UP001162483">
    <property type="component" value="Unassembled WGS sequence"/>
</dbReference>
<feature type="region of interest" description="Disordered" evidence="1">
    <location>
        <begin position="27"/>
        <end position="46"/>
    </location>
</feature>
<feature type="non-terminal residue" evidence="2">
    <location>
        <position position="46"/>
    </location>
</feature>
<reference evidence="2" key="1">
    <citation type="submission" date="2023-05" db="EMBL/GenBank/DDBJ databases">
        <authorList>
            <person name="Stuckert A."/>
        </authorList>
    </citation>
    <scope>NUCLEOTIDE SEQUENCE</scope>
</reference>
<evidence type="ECO:0000313" key="2">
    <source>
        <dbReference type="EMBL" id="CAI9548935.1"/>
    </source>
</evidence>
<sequence>MTQGPHDPLLPGGPMSCQSAAAFKSSLVSAPPTPLQAESPAVSSNR</sequence>
<dbReference type="EMBL" id="CATNWA010004922">
    <property type="protein sequence ID" value="CAI9548935.1"/>
    <property type="molecule type" value="Genomic_DNA"/>
</dbReference>
<name>A0ABN9BMT7_9NEOB</name>
<organism evidence="2 3">
    <name type="scientific">Staurois parvus</name>
    <dbReference type="NCBI Taxonomy" id="386267"/>
    <lineage>
        <taxon>Eukaryota</taxon>
        <taxon>Metazoa</taxon>
        <taxon>Chordata</taxon>
        <taxon>Craniata</taxon>
        <taxon>Vertebrata</taxon>
        <taxon>Euteleostomi</taxon>
        <taxon>Amphibia</taxon>
        <taxon>Batrachia</taxon>
        <taxon>Anura</taxon>
        <taxon>Neobatrachia</taxon>
        <taxon>Ranoidea</taxon>
        <taxon>Ranidae</taxon>
        <taxon>Staurois</taxon>
    </lineage>
</organism>
<comment type="caution">
    <text evidence="2">The sequence shown here is derived from an EMBL/GenBank/DDBJ whole genome shotgun (WGS) entry which is preliminary data.</text>
</comment>
<keyword evidence="3" id="KW-1185">Reference proteome</keyword>
<evidence type="ECO:0000313" key="3">
    <source>
        <dbReference type="Proteomes" id="UP001162483"/>
    </source>
</evidence>
<protein>
    <submittedName>
        <fullName evidence="2">Uncharacterized protein</fullName>
    </submittedName>
</protein>
<gene>
    <name evidence="2" type="ORF">SPARVUS_LOCUS3258093</name>
</gene>